<feature type="domain" description="Fimbrial-type adhesion" evidence="1">
    <location>
        <begin position="23"/>
        <end position="180"/>
    </location>
</feature>
<reference evidence="2 3" key="1">
    <citation type="journal article" date="2023" name="Nat. Commun.">
        <title>Genomic dissection of endemic carbapenem resistance reveals metallo-beta-lactamase dissemination through clonal, plasmid and integron transfer.</title>
        <authorList>
            <person name="Macesic N."/>
            <person name="Hawkey J."/>
            <person name="Vezina B."/>
            <person name="Wisniewski J.A."/>
            <person name="Cottingham H."/>
            <person name="Blakeway L.V."/>
            <person name="Harshegyi T."/>
            <person name="Pragastis K."/>
            <person name="Badoordeen G.Z."/>
            <person name="Dennison A."/>
            <person name="Spelman D.W."/>
            <person name="Jenney A.W.J."/>
            <person name="Peleg A.Y."/>
        </authorList>
    </citation>
    <scope>NUCLEOTIDE SEQUENCE [LARGE SCALE GENOMIC DNA]</scope>
    <source>
        <strain evidence="2 3">CPO239</strain>
    </source>
</reference>
<dbReference type="Gene3D" id="2.60.40.1090">
    <property type="entry name" value="Fimbrial-type adhesion domain"/>
    <property type="match status" value="1"/>
</dbReference>
<dbReference type="PANTHER" id="PTHR33420">
    <property type="entry name" value="FIMBRIAL SUBUNIT ELFA-RELATED"/>
    <property type="match status" value="1"/>
</dbReference>
<organism evidence="2 3">
    <name type="scientific">Enterobacter asburiae</name>
    <dbReference type="NCBI Taxonomy" id="61645"/>
    <lineage>
        <taxon>Bacteria</taxon>
        <taxon>Pseudomonadati</taxon>
        <taxon>Pseudomonadota</taxon>
        <taxon>Gammaproteobacteria</taxon>
        <taxon>Enterobacterales</taxon>
        <taxon>Enterobacteriaceae</taxon>
        <taxon>Enterobacter</taxon>
        <taxon>Enterobacter cloacae complex</taxon>
    </lineage>
</organism>
<comment type="caution">
    <text evidence="2">The sequence shown here is derived from an EMBL/GenBank/DDBJ whole genome shotgun (WGS) entry which is preliminary data.</text>
</comment>
<dbReference type="InterPro" id="IPR000259">
    <property type="entry name" value="Adhesion_dom_fimbrial"/>
</dbReference>
<dbReference type="PANTHER" id="PTHR33420:SF26">
    <property type="entry name" value="FIMBRIAL SUBUNIT"/>
    <property type="match status" value="1"/>
</dbReference>
<dbReference type="RefSeq" id="WP_162268507.1">
    <property type="nucleotide sequence ID" value="NZ_BLWZ01000071.1"/>
</dbReference>
<dbReference type="InterPro" id="IPR050263">
    <property type="entry name" value="Bact_Fimbrial_Adh_Pro"/>
</dbReference>
<name>A0ABU6KPD9_ENTAS</name>
<proteinExistence type="predicted"/>
<dbReference type="Proteomes" id="UP001175344">
    <property type="component" value="Unassembled WGS sequence"/>
</dbReference>
<evidence type="ECO:0000313" key="2">
    <source>
        <dbReference type="EMBL" id="MEC5727812.1"/>
    </source>
</evidence>
<keyword evidence="3" id="KW-1185">Reference proteome</keyword>
<dbReference type="Pfam" id="PF00419">
    <property type="entry name" value="Fimbrial"/>
    <property type="match status" value="1"/>
</dbReference>
<dbReference type="InterPro" id="IPR008966">
    <property type="entry name" value="Adhesion_dom_sf"/>
</dbReference>
<accession>A0ABU6KPD9</accession>
<dbReference type="InterPro" id="IPR036937">
    <property type="entry name" value="Adhesion_dom_fimbrial_sf"/>
</dbReference>
<evidence type="ECO:0000259" key="1">
    <source>
        <dbReference type="Pfam" id="PF00419"/>
    </source>
</evidence>
<sequence>MTLMICSATAFASQPQTADVFVNVHGTLTDGACMLELSSARQEIDFSVLSLSGMRKAGDRGNPVPLTLRFKNCLRTQGRSMDRRTGTWAWDALQPIITVGFLAPADSDNPELFALEGTRGIGLRLTDSANNNVYPGQRGVPQFAKPGNNELTWYVIPERTSAPLVHGPFKASVNLFVEYD</sequence>
<evidence type="ECO:0000313" key="3">
    <source>
        <dbReference type="Proteomes" id="UP001175344"/>
    </source>
</evidence>
<dbReference type="EMBL" id="JARTQQ020000001">
    <property type="protein sequence ID" value="MEC5727812.1"/>
    <property type="molecule type" value="Genomic_DNA"/>
</dbReference>
<gene>
    <name evidence="2" type="ORF">QAA55_005220</name>
</gene>
<dbReference type="SUPFAM" id="SSF49401">
    <property type="entry name" value="Bacterial adhesins"/>
    <property type="match status" value="1"/>
</dbReference>
<protein>
    <submittedName>
        <fullName evidence="2">Fimbrial protein</fullName>
    </submittedName>
</protein>